<feature type="region of interest" description="Disordered" evidence="6">
    <location>
        <begin position="500"/>
        <end position="523"/>
    </location>
</feature>
<feature type="region of interest" description="Disordered" evidence="6">
    <location>
        <begin position="552"/>
        <end position="571"/>
    </location>
</feature>
<evidence type="ECO:0000313" key="9">
    <source>
        <dbReference type="EMBL" id="XCG64792.1"/>
    </source>
</evidence>
<dbReference type="GO" id="GO:0017004">
    <property type="term" value="P:cytochrome complex assembly"/>
    <property type="evidence" value="ECO:0007669"/>
    <property type="project" value="UniProtKB-KW"/>
</dbReference>
<feature type="domain" description="ResB-like" evidence="8">
    <location>
        <begin position="37"/>
        <end position="535"/>
    </location>
</feature>
<evidence type="ECO:0000259" key="8">
    <source>
        <dbReference type="Pfam" id="PF05140"/>
    </source>
</evidence>
<keyword evidence="3" id="KW-0201">Cytochrome c-type biogenesis</keyword>
<organism evidence="9">
    <name type="scientific">Nakamurella sp. A5-74</name>
    <dbReference type="NCBI Taxonomy" id="3158264"/>
    <lineage>
        <taxon>Bacteria</taxon>
        <taxon>Bacillati</taxon>
        <taxon>Actinomycetota</taxon>
        <taxon>Actinomycetes</taxon>
        <taxon>Nakamurellales</taxon>
        <taxon>Nakamurellaceae</taxon>
        <taxon>Nakamurella</taxon>
    </lineage>
</organism>
<dbReference type="PANTHER" id="PTHR31566">
    <property type="entry name" value="CYTOCHROME C BIOGENESIS PROTEIN CCS1, CHLOROPLASTIC"/>
    <property type="match status" value="1"/>
</dbReference>
<keyword evidence="5 7" id="KW-0472">Membrane</keyword>
<keyword evidence="4 7" id="KW-1133">Transmembrane helix</keyword>
<evidence type="ECO:0000256" key="2">
    <source>
        <dbReference type="ARBA" id="ARBA00022692"/>
    </source>
</evidence>
<dbReference type="Pfam" id="PF05140">
    <property type="entry name" value="ResB"/>
    <property type="match status" value="1"/>
</dbReference>
<evidence type="ECO:0000256" key="6">
    <source>
        <dbReference type="SAM" id="MobiDB-lite"/>
    </source>
</evidence>
<feature type="transmembrane region" description="Helical" evidence="7">
    <location>
        <begin position="190"/>
        <end position="209"/>
    </location>
</feature>
<gene>
    <name evidence="9" type="ORF">ABLG96_05610</name>
</gene>
<evidence type="ECO:0000256" key="7">
    <source>
        <dbReference type="SAM" id="Phobius"/>
    </source>
</evidence>
<dbReference type="InterPro" id="IPR023494">
    <property type="entry name" value="Cyt_c_bgen_Ccs1/CcsB/ResB"/>
</dbReference>
<feature type="compositionally biased region" description="Low complexity" evidence="6">
    <location>
        <begin position="500"/>
        <end position="510"/>
    </location>
</feature>
<protein>
    <submittedName>
        <fullName evidence="9">Cytochrome c biogenesis protein ResB</fullName>
    </submittedName>
</protein>
<dbReference type="EMBL" id="CP159218">
    <property type="protein sequence ID" value="XCG64792.1"/>
    <property type="molecule type" value="Genomic_DNA"/>
</dbReference>
<comment type="subcellular location">
    <subcellularLocation>
        <location evidence="1">Membrane</location>
        <topology evidence="1">Multi-pass membrane protein</topology>
    </subcellularLocation>
</comment>
<reference evidence="9" key="1">
    <citation type="submission" date="2024-05" db="EMBL/GenBank/DDBJ databases">
        <authorList>
            <person name="Cai S.Y."/>
            <person name="Jin L.M."/>
            <person name="Li H.R."/>
        </authorList>
    </citation>
    <scope>NUCLEOTIDE SEQUENCE</scope>
    <source>
        <strain evidence="9">A5-74</strain>
    </source>
</reference>
<dbReference type="RefSeq" id="WP_353650404.1">
    <property type="nucleotide sequence ID" value="NZ_CP159218.1"/>
</dbReference>
<feature type="transmembrane region" description="Helical" evidence="7">
    <location>
        <begin position="94"/>
        <end position="112"/>
    </location>
</feature>
<evidence type="ECO:0000256" key="5">
    <source>
        <dbReference type="ARBA" id="ARBA00023136"/>
    </source>
</evidence>
<evidence type="ECO:0000256" key="4">
    <source>
        <dbReference type="ARBA" id="ARBA00022989"/>
    </source>
</evidence>
<accession>A0AAU8DRZ4</accession>
<sequence length="571" mass="62472">MSTLTDDLDRAPHPAPPGRGRSVLQFLRNTWRGLTSMRTALILLFLLALASMPGALLPQWSLNQTRTREYIEANPTWGPIANALGLFEVFASPWYAAIYLSLFLSLVGCLLPRCWDFAKQLRAEPVRTPRNLARMPLHTVHAVDDEPEVVADRVAKALRRKHWRVLRRSAAGGVHTVSAEKGYLREVGNLVFHFSLLGLLVAVAIGKLFGYEGSVIWRVGDQFCSSTPVQYDNFRPGLTVDGTEMQPFCVDLKTFEAKYSDAGQPLDYSVGLSYQFGRDPATGVNTDHFDPYLLRVNEPLRMDGERLYLLGHGYAPEVRITFPDGQTRTVSANFISSDPTLLSSGAIKVTDPPGATLENLTQRQLAIVGLFAPTAFEHGKIMTSSYPAATKPGLAVAIYRGDLGLETGRPQSIYAIDKAQEDSGRLKELERVNLYIGDSTTLDDGTKITFTGYREWVSLQTSYDPGQTAALVFAITLLGGLMMSLTIKRRRVWFRVQPSSTVSSSSDGQSSSGGGTRVEVGGLARTDQAGYGSEFSGIAALAYPPGAVVAEDDDLHLQSSSSEHDDDGEER</sequence>
<dbReference type="AlphaFoldDB" id="A0AAU8DRZ4"/>
<dbReference type="PANTHER" id="PTHR31566:SF0">
    <property type="entry name" value="CYTOCHROME C BIOGENESIS PROTEIN CCS1, CHLOROPLASTIC"/>
    <property type="match status" value="1"/>
</dbReference>
<proteinExistence type="predicted"/>
<feature type="transmembrane region" description="Helical" evidence="7">
    <location>
        <begin position="40"/>
        <end position="60"/>
    </location>
</feature>
<dbReference type="GO" id="GO:0016020">
    <property type="term" value="C:membrane"/>
    <property type="evidence" value="ECO:0007669"/>
    <property type="project" value="UniProtKB-SubCell"/>
</dbReference>
<feature type="transmembrane region" description="Helical" evidence="7">
    <location>
        <begin position="468"/>
        <end position="487"/>
    </location>
</feature>
<keyword evidence="2 7" id="KW-0812">Transmembrane</keyword>
<evidence type="ECO:0000256" key="3">
    <source>
        <dbReference type="ARBA" id="ARBA00022748"/>
    </source>
</evidence>
<dbReference type="InterPro" id="IPR007816">
    <property type="entry name" value="ResB-like_domain"/>
</dbReference>
<evidence type="ECO:0000256" key="1">
    <source>
        <dbReference type="ARBA" id="ARBA00004141"/>
    </source>
</evidence>
<name>A0AAU8DRZ4_9ACTN</name>